<keyword evidence="1" id="KW-1133">Transmembrane helix</keyword>
<evidence type="ECO:0000256" key="1">
    <source>
        <dbReference type="SAM" id="Phobius"/>
    </source>
</evidence>
<feature type="transmembrane region" description="Helical" evidence="1">
    <location>
        <begin position="7"/>
        <end position="26"/>
    </location>
</feature>
<protein>
    <submittedName>
        <fullName evidence="2">Uncharacterized protein</fullName>
    </submittedName>
</protein>
<dbReference type="EMBL" id="PFBL01000005">
    <property type="protein sequence ID" value="PIR83397.1"/>
    <property type="molecule type" value="Genomic_DNA"/>
</dbReference>
<gene>
    <name evidence="2" type="ORF">COU19_00845</name>
</gene>
<reference evidence="3" key="1">
    <citation type="submission" date="2017-09" db="EMBL/GenBank/DDBJ databases">
        <title>Depth-based differentiation of microbial function through sediment-hosted aquifers and enrichment of novel symbionts in the deep terrestrial subsurface.</title>
        <authorList>
            <person name="Probst A.J."/>
            <person name="Ladd B."/>
            <person name="Jarett J.K."/>
            <person name="Geller-Mcgrath D.E."/>
            <person name="Sieber C.M.K."/>
            <person name="Emerson J.B."/>
            <person name="Anantharaman K."/>
            <person name="Thomas B.C."/>
            <person name="Malmstrom R."/>
            <person name="Stieglmeier M."/>
            <person name="Klingl A."/>
            <person name="Woyke T."/>
            <person name="Ryan C.M."/>
            <person name="Banfield J.F."/>
        </authorList>
    </citation>
    <scope>NUCLEOTIDE SEQUENCE [LARGE SCALE GENOMIC DNA]</scope>
</reference>
<keyword evidence="1" id="KW-0812">Transmembrane</keyword>
<comment type="caution">
    <text evidence="2">The sequence shown here is derived from an EMBL/GenBank/DDBJ whole genome shotgun (WGS) entry which is preliminary data.</text>
</comment>
<evidence type="ECO:0000313" key="3">
    <source>
        <dbReference type="Proteomes" id="UP000230179"/>
    </source>
</evidence>
<organism evidence="2 3">
    <name type="scientific">Candidatus Kaiserbacteria bacterium CG10_big_fil_rev_8_21_14_0_10_56_12</name>
    <dbReference type="NCBI Taxonomy" id="1974611"/>
    <lineage>
        <taxon>Bacteria</taxon>
        <taxon>Candidatus Kaiseribacteriota</taxon>
    </lineage>
</organism>
<keyword evidence="1" id="KW-0472">Membrane</keyword>
<proteinExistence type="predicted"/>
<dbReference type="AlphaFoldDB" id="A0A2H0UAI5"/>
<dbReference type="Proteomes" id="UP000230179">
    <property type="component" value="Unassembled WGS sequence"/>
</dbReference>
<name>A0A2H0UAI5_9BACT</name>
<evidence type="ECO:0000313" key="2">
    <source>
        <dbReference type="EMBL" id="PIR83397.1"/>
    </source>
</evidence>
<accession>A0A2H0UAI5</accession>
<sequence>MSVETKARILIMGLITVIAGLAIWGLRPTPSAQPDLIQPLVQTVARCAADGRNCYGEFVETKKPHVIYRMANFSTLCCGFEIDFRNMAGQAASKSKWLEGVERIVLPSDRPTWDKIAVEYARQYVAQ</sequence>